<dbReference type="Gene3D" id="3.90.245.10">
    <property type="entry name" value="Ribonucleoside hydrolase-like"/>
    <property type="match status" value="1"/>
</dbReference>
<dbReference type="EMBL" id="JACJJL010000004">
    <property type="protein sequence ID" value="MBM6660866.1"/>
    <property type="molecule type" value="Genomic_DNA"/>
</dbReference>
<keyword evidence="3" id="KW-1185">Reference proteome</keyword>
<name>A0A939B3T5_9BACT</name>
<dbReference type="GO" id="GO:0016799">
    <property type="term" value="F:hydrolase activity, hydrolyzing N-glycosyl compounds"/>
    <property type="evidence" value="ECO:0007669"/>
    <property type="project" value="InterPro"/>
</dbReference>
<dbReference type="Pfam" id="PF07632">
    <property type="entry name" value="Sde182_NH-like"/>
    <property type="match status" value="1"/>
</dbReference>
<dbReference type="AlphaFoldDB" id="A0A939B3T5"/>
<protein>
    <submittedName>
        <fullName evidence="2">DUF1593 domain-containing protein</fullName>
    </submittedName>
</protein>
<gene>
    <name evidence="2" type="ORF">H6B30_03700</name>
</gene>
<organism evidence="2 3">
    <name type="scientific">Marseilla massiliensis</name>
    <dbReference type="NCBI Taxonomy" id="1841864"/>
    <lineage>
        <taxon>Bacteria</taxon>
        <taxon>Pseudomonadati</taxon>
        <taxon>Bacteroidota</taxon>
        <taxon>Bacteroidia</taxon>
        <taxon>Bacteroidales</taxon>
        <taxon>Prevotellaceae</taxon>
        <taxon>Marseilla</taxon>
    </lineage>
</organism>
<proteinExistence type="predicted"/>
<dbReference type="InterPro" id="IPR036452">
    <property type="entry name" value="Ribo_hydro-like"/>
</dbReference>
<dbReference type="Proteomes" id="UP000764045">
    <property type="component" value="Unassembled WGS sequence"/>
</dbReference>
<evidence type="ECO:0000259" key="1">
    <source>
        <dbReference type="Pfam" id="PF07632"/>
    </source>
</evidence>
<evidence type="ECO:0000313" key="2">
    <source>
        <dbReference type="EMBL" id="MBM6660866.1"/>
    </source>
</evidence>
<reference evidence="2 3" key="1">
    <citation type="journal article" date="2021" name="Sci. Rep.">
        <title>The distribution of antibiotic resistance genes in chicken gut microbiota commensals.</title>
        <authorList>
            <person name="Juricova H."/>
            <person name="Matiasovicova J."/>
            <person name="Kubasova T."/>
            <person name="Cejkova D."/>
            <person name="Rychlik I."/>
        </authorList>
    </citation>
    <scope>NUCLEOTIDE SEQUENCE [LARGE SCALE GENOMIC DNA]</scope>
    <source>
        <strain evidence="2 3">An819</strain>
    </source>
</reference>
<accession>A0A939B3T5</accession>
<sequence>MKKIFLLVVLVALMPPGGLGRLFAGERPRVIVTTDGEADDKASMVRFLLTCNEFDVEAIVNSSSEFHWLGGRGRNAL</sequence>
<evidence type="ECO:0000313" key="3">
    <source>
        <dbReference type="Proteomes" id="UP000764045"/>
    </source>
</evidence>
<feature type="domain" description="Cellulose-binding Sde182 nucleoside hydrolase-like" evidence="1">
    <location>
        <begin position="29"/>
        <end position="67"/>
    </location>
</feature>
<dbReference type="InterPro" id="IPR011483">
    <property type="entry name" value="Sde182_NH-like"/>
</dbReference>
<comment type="caution">
    <text evidence="2">The sequence shown here is derived from an EMBL/GenBank/DDBJ whole genome shotgun (WGS) entry which is preliminary data.</text>
</comment>